<feature type="compositionally biased region" description="Low complexity" evidence="1">
    <location>
        <begin position="234"/>
        <end position="244"/>
    </location>
</feature>
<accession>A0ABP0MNA4</accession>
<evidence type="ECO:0000256" key="1">
    <source>
        <dbReference type="SAM" id="MobiDB-lite"/>
    </source>
</evidence>
<name>A0ABP0MNA4_9DINO</name>
<proteinExistence type="predicted"/>
<organism evidence="3 4">
    <name type="scientific">Durusdinium trenchii</name>
    <dbReference type="NCBI Taxonomy" id="1381693"/>
    <lineage>
        <taxon>Eukaryota</taxon>
        <taxon>Sar</taxon>
        <taxon>Alveolata</taxon>
        <taxon>Dinophyceae</taxon>
        <taxon>Suessiales</taxon>
        <taxon>Symbiodiniaceae</taxon>
        <taxon>Durusdinium</taxon>
    </lineage>
</organism>
<comment type="caution">
    <text evidence="3">The sequence shown here is derived from an EMBL/GenBank/DDBJ whole genome shotgun (WGS) entry which is preliminary data.</text>
</comment>
<dbReference type="EMBL" id="CAXAMN010018580">
    <property type="protein sequence ID" value="CAK9052686.1"/>
    <property type="molecule type" value="Genomic_DNA"/>
</dbReference>
<keyword evidence="4" id="KW-1185">Reference proteome</keyword>
<dbReference type="EMBL" id="CAXAMN010018546">
    <property type="protein sequence ID" value="CAK9052570.1"/>
    <property type="molecule type" value="Genomic_DNA"/>
</dbReference>
<evidence type="ECO:0000313" key="2">
    <source>
        <dbReference type="EMBL" id="CAK9052570.1"/>
    </source>
</evidence>
<dbReference type="Proteomes" id="UP001642484">
    <property type="component" value="Unassembled WGS sequence"/>
</dbReference>
<sequence length="253" mass="26666">MEQIVAQVAALTRMLETVTGEAQKAAICDAHCASIKTQLQNLTVSAGDVEQFSTAMVESGLNDAQIGELIEAASDRLASSSISPPTARKSLQKLVDICPFLLPAELQTLKSKEHLHQKLMVMARRAVLIGLTNPTEPTTGGMVKTLELLGSHAFPTGKAYVDAVTELKSYIRSERVKLPAAAVHLTEFPASASGLPPELYTRAYGTDEEPCGEEGPMAHGISGPVRRSSRLVQGASSSSMGSGSCADSPGNSF</sequence>
<gene>
    <name evidence="2" type="ORF">CCMP2556_LOCUS26504</name>
    <name evidence="3" type="ORF">CCMP2556_LOCUS26567</name>
</gene>
<protein>
    <submittedName>
        <fullName evidence="3">Uncharacterized protein</fullName>
    </submittedName>
</protein>
<evidence type="ECO:0000313" key="3">
    <source>
        <dbReference type="EMBL" id="CAK9052686.1"/>
    </source>
</evidence>
<reference evidence="3 4" key="1">
    <citation type="submission" date="2024-02" db="EMBL/GenBank/DDBJ databases">
        <authorList>
            <person name="Chen Y."/>
            <person name="Shah S."/>
            <person name="Dougan E. K."/>
            <person name="Thang M."/>
            <person name="Chan C."/>
        </authorList>
    </citation>
    <scope>NUCLEOTIDE SEQUENCE [LARGE SCALE GENOMIC DNA]</scope>
</reference>
<evidence type="ECO:0000313" key="4">
    <source>
        <dbReference type="Proteomes" id="UP001642484"/>
    </source>
</evidence>
<feature type="region of interest" description="Disordered" evidence="1">
    <location>
        <begin position="207"/>
        <end position="253"/>
    </location>
</feature>